<keyword evidence="2 7" id="KW-0548">Nucleotidyltransferase</keyword>
<proteinExistence type="inferred from homology"/>
<dbReference type="Pfam" id="PF08335">
    <property type="entry name" value="GlnD_UR_UTase"/>
    <property type="match status" value="1"/>
</dbReference>
<evidence type="ECO:0000256" key="2">
    <source>
        <dbReference type="ARBA" id="ARBA00022695"/>
    </source>
</evidence>
<dbReference type="PROSITE" id="PS51671">
    <property type="entry name" value="ACT"/>
    <property type="match status" value="2"/>
</dbReference>
<dbReference type="CDD" id="cd04899">
    <property type="entry name" value="ACT_ACR-UUR-like_2"/>
    <property type="match status" value="1"/>
</dbReference>
<dbReference type="InterPro" id="IPR003607">
    <property type="entry name" value="HD/PDEase_dom"/>
</dbReference>
<comment type="caution">
    <text evidence="10">The sequence shown here is derived from an EMBL/GenBank/DDBJ whole genome shotgun (WGS) entry which is preliminary data.</text>
</comment>
<comment type="caution">
    <text evidence="7">Lacks conserved residue(s) required for the propagation of feature annotation.</text>
</comment>
<dbReference type="SUPFAM" id="SSF81593">
    <property type="entry name" value="Nucleotidyltransferase substrate binding subunit/domain"/>
    <property type="match status" value="1"/>
</dbReference>
<comment type="cofactor">
    <cofactor evidence="7">
        <name>Mg(2+)</name>
        <dbReference type="ChEBI" id="CHEBI:18420"/>
    </cofactor>
</comment>
<evidence type="ECO:0000313" key="11">
    <source>
        <dbReference type="Proteomes" id="UP001410394"/>
    </source>
</evidence>
<dbReference type="CDD" id="cd04900">
    <property type="entry name" value="ACT_UUR-like_1"/>
    <property type="match status" value="1"/>
</dbReference>
<feature type="domain" description="ACT" evidence="8">
    <location>
        <begin position="792"/>
        <end position="860"/>
    </location>
</feature>
<name>A0ABU9YVR7_9RHOO</name>
<organism evidence="10 11">
    <name type="scientific">Uliginosibacterium sediminicola</name>
    <dbReference type="NCBI Taxonomy" id="2024550"/>
    <lineage>
        <taxon>Bacteria</taxon>
        <taxon>Pseudomonadati</taxon>
        <taxon>Pseudomonadota</taxon>
        <taxon>Betaproteobacteria</taxon>
        <taxon>Rhodocyclales</taxon>
        <taxon>Zoogloeaceae</taxon>
        <taxon>Uliginosibacterium</taxon>
    </lineage>
</organism>
<dbReference type="InterPro" id="IPR002934">
    <property type="entry name" value="Polymerase_NTP_transf_dom"/>
</dbReference>
<dbReference type="NCBIfam" id="TIGR01693">
    <property type="entry name" value="UTase_glnD"/>
    <property type="match status" value="1"/>
</dbReference>
<keyword evidence="1 7" id="KW-0808">Transferase</keyword>
<dbReference type="PIRSF" id="PIRSF006288">
    <property type="entry name" value="PII_uridyltransf"/>
    <property type="match status" value="1"/>
</dbReference>
<feature type="region of interest" description="Uridylyltransferase" evidence="7">
    <location>
        <begin position="1"/>
        <end position="326"/>
    </location>
</feature>
<dbReference type="RefSeq" id="WP_345918588.1">
    <property type="nucleotide sequence ID" value="NZ_JBDIVE010000002.1"/>
</dbReference>
<dbReference type="SUPFAM" id="SSF55021">
    <property type="entry name" value="ACT-like"/>
    <property type="match status" value="2"/>
</dbReference>
<comment type="function">
    <text evidence="7">Modifies, by uridylylation and deuridylylation, the PII regulatory proteins (GlnB and homologs), in response to the nitrogen status of the cell that GlnD senses through the glutamine level. Under low glutamine levels, catalyzes the conversion of the PII proteins and UTP to PII-UMP and PPi, while under higher glutamine levels, GlnD hydrolyzes PII-UMP to PII and UMP (deuridylylation). Thus, controls uridylylation state and activity of the PII proteins, and plays an important role in the regulation of nitrogen metabolism.</text>
</comment>
<dbReference type="InterPro" id="IPR002912">
    <property type="entry name" value="ACT_dom"/>
</dbReference>
<dbReference type="CDD" id="cd00077">
    <property type="entry name" value="HDc"/>
    <property type="match status" value="1"/>
</dbReference>
<feature type="domain" description="ACT" evidence="8">
    <location>
        <begin position="684"/>
        <end position="764"/>
    </location>
</feature>
<protein>
    <recommendedName>
        <fullName evidence="7">Bifunctional uridylyltransferase/uridylyl-removing enzyme</fullName>
        <shortName evidence="7">UTase/UR</shortName>
    </recommendedName>
    <alternativeName>
        <fullName evidence="7">Bifunctional [protein-PII] modification enzyme</fullName>
    </alternativeName>
    <alternativeName>
        <fullName evidence="7">Bifunctional nitrogen sensor protein</fullName>
    </alternativeName>
    <domain>
        <recommendedName>
            <fullName evidence="7">[Protein-PII] uridylyltransferase</fullName>
            <shortName evidence="7">PII uridylyltransferase</shortName>
            <shortName evidence="7">UTase</shortName>
            <ecNumber evidence="7">2.7.7.59</ecNumber>
        </recommendedName>
    </domain>
    <domain>
        <recommendedName>
            <fullName evidence="7">[Protein-PII]-UMP uridylyl-removing enzyme</fullName>
            <shortName evidence="7">UR</shortName>
            <ecNumber evidence="7">3.1.4.-</ecNumber>
        </recommendedName>
    </domain>
</protein>
<gene>
    <name evidence="7" type="primary">glnD</name>
    <name evidence="10" type="ORF">ABDB84_04980</name>
</gene>
<keyword evidence="3" id="KW-0677">Repeat</keyword>
<dbReference type="HAMAP" id="MF_00277">
    <property type="entry name" value="PII_uridylyl_transf"/>
    <property type="match status" value="1"/>
</dbReference>
<comment type="similarity">
    <text evidence="7">Belongs to the GlnD family.</text>
</comment>
<dbReference type="NCBIfam" id="NF002837">
    <property type="entry name" value="PRK03059.1"/>
    <property type="match status" value="1"/>
</dbReference>
<evidence type="ECO:0000259" key="9">
    <source>
        <dbReference type="PROSITE" id="PS51831"/>
    </source>
</evidence>
<dbReference type="InterPro" id="IPR013546">
    <property type="entry name" value="PII_UdlTrfase/GS_AdlTrfase"/>
</dbReference>
<dbReference type="Pfam" id="PF01966">
    <property type="entry name" value="HD"/>
    <property type="match status" value="1"/>
</dbReference>
<dbReference type="Gene3D" id="1.10.3210.10">
    <property type="entry name" value="Hypothetical protein af1432"/>
    <property type="match status" value="1"/>
</dbReference>
<dbReference type="CDD" id="cd05401">
    <property type="entry name" value="NT_GlnE_GlnD_like"/>
    <property type="match status" value="1"/>
</dbReference>
<comment type="activity regulation">
    <text evidence="7">Uridylyltransferase (UTase) activity is inhibited by glutamine, while glutamine activates uridylyl-removing (UR) activity.</text>
</comment>
<evidence type="ECO:0000256" key="6">
    <source>
        <dbReference type="ARBA" id="ARBA00023268"/>
    </source>
</evidence>
<evidence type="ECO:0000256" key="5">
    <source>
        <dbReference type="ARBA" id="ARBA00022842"/>
    </source>
</evidence>
<dbReference type="Pfam" id="PF01909">
    <property type="entry name" value="NTP_transf_2"/>
    <property type="match status" value="1"/>
</dbReference>
<feature type="domain" description="HD" evidence="9">
    <location>
        <begin position="445"/>
        <end position="567"/>
    </location>
</feature>
<keyword evidence="4 7" id="KW-0378">Hydrolase</keyword>
<evidence type="ECO:0000256" key="7">
    <source>
        <dbReference type="HAMAP-Rule" id="MF_00277"/>
    </source>
</evidence>
<keyword evidence="11" id="KW-1185">Reference proteome</keyword>
<dbReference type="InterPro" id="IPR006674">
    <property type="entry name" value="HD_domain"/>
</dbReference>
<keyword evidence="6 7" id="KW-0511">Multifunctional enzyme</keyword>
<evidence type="ECO:0000256" key="4">
    <source>
        <dbReference type="ARBA" id="ARBA00022801"/>
    </source>
</evidence>
<dbReference type="InterPro" id="IPR045865">
    <property type="entry name" value="ACT-like_dom_sf"/>
</dbReference>
<keyword evidence="5 7" id="KW-0460">Magnesium</keyword>
<evidence type="ECO:0000313" key="10">
    <source>
        <dbReference type="EMBL" id="MEN3067824.1"/>
    </source>
</evidence>
<evidence type="ECO:0000259" key="8">
    <source>
        <dbReference type="PROSITE" id="PS51671"/>
    </source>
</evidence>
<dbReference type="SUPFAM" id="SSF109604">
    <property type="entry name" value="HD-domain/PDEase-like"/>
    <property type="match status" value="1"/>
</dbReference>
<comment type="domain">
    <text evidence="7">Has four distinct domains: an N-terminal nucleotidyltransferase (NT) domain responsible for UTase activity, a central HD domain that encodes UR activity, and two C-terminal ACT domains that seem to have a role in glutamine sensing.</text>
</comment>
<dbReference type="EMBL" id="JBDIVE010000002">
    <property type="protein sequence ID" value="MEN3067824.1"/>
    <property type="molecule type" value="Genomic_DNA"/>
</dbReference>
<evidence type="ECO:0000256" key="3">
    <source>
        <dbReference type="ARBA" id="ARBA00022737"/>
    </source>
</evidence>
<dbReference type="GO" id="GO:0008773">
    <property type="term" value="F:[protein-PII] uridylyltransferase activity"/>
    <property type="evidence" value="ECO:0007669"/>
    <property type="project" value="UniProtKB-EC"/>
</dbReference>
<comment type="catalytic activity">
    <reaction evidence="7">
        <text>[protein-PII]-uridylyl-L-tyrosine + H2O = [protein-PII]-L-tyrosine + UMP + H(+)</text>
        <dbReference type="Rhea" id="RHEA:48600"/>
        <dbReference type="Rhea" id="RHEA-COMP:12147"/>
        <dbReference type="Rhea" id="RHEA-COMP:12148"/>
        <dbReference type="ChEBI" id="CHEBI:15377"/>
        <dbReference type="ChEBI" id="CHEBI:15378"/>
        <dbReference type="ChEBI" id="CHEBI:46858"/>
        <dbReference type="ChEBI" id="CHEBI:57865"/>
        <dbReference type="ChEBI" id="CHEBI:90602"/>
    </reaction>
</comment>
<dbReference type="InterPro" id="IPR010043">
    <property type="entry name" value="UTase/UR"/>
</dbReference>
<dbReference type="PANTHER" id="PTHR47320">
    <property type="entry name" value="BIFUNCTIONAL URIDYLYLTRANSFERASE/URIDYLYL-REMOVING ENZYME"/>
    <property type="match status" value="1"/>
</dbReference>
<dbReference type="Proteomes" id="UP001410394">
    <property type="component" value="Unassembled WGS sequence"/>
</dbReference>
<dbReference type="EC" id="2.7.7.59" evidence="7"/>
<sequence>MNAPEVMPTRSQIEALRKTLSEGGQRLREAYEHNAQPGQLLRGRAKLVDGVLAELWQRCALPDTLTLVAVGGYGRGELYPCSDVDILILLPDDEPDAALRSKIERYIGFLWDLGLDIGHSVRSVAECMSEAAQDVTIQTTLLESRSITGSLPLYREFLRQLYIEFNPESFYHAKCAEQEQRYNRFNQTPYALEPNCKESPGGLRDLQVIIWLSLSAGLGTRWSNLVKHDLITAEGARELRSAERFMQHVRIRLHHLAKRREDRLIFDLQEALARAFKLEASKAKRASEVMMQRYYRVAKKITQLNLLILQNIGTRYAPLALTGTRPIDENFQASGELLDIVDEKVFERNPGAILQAYLLMQEHSELKDMSARTLRALWRGRKLIDAKFRKAPENHRNFVAIIQHKRGQTHALRRMNQFETLGSYIPAFGRIVGQMQHDLFHVYTVDQHILQVVRNVRRFALEEHAHEYPLLTRLMAEFERPWVLYLAALFHDIAKGRGGDHSKLGMADAQRFCREHGLGKEDVALVVWLVEQHLTMSQVAQKQDLTDPDVIRNFAALARTERRLVALYLLTHADIRGTSPKVWNGWKGKLLEDLFMASRQLLRGDTPQQALGLDERQQQIRERLRFYGLMPEVEKALWADLDTVYFLRHDIEEVAWHTRMLYHRPHGEEPIVKARPSPVEKGLQVMVYTRDQKDLFVRLCAFFSRLGYSILDAKIHTTTKGYALDSFVVLDPGQDTDYRDVIGLIEHELTERLRHQAPIDAPTPGRVSRQLKHFPLTPSVSLQPDERGQRFILSIVAADRPGLLYTIARTLAEHGVEVHTAKIVTLGERVEDTFLVACSALENSGKTVQLESELMERLRV</sequence>
<dbReference type="PANTHER" id="PTHR47320:SF1">
    <property type="entry name" value="BIFUNCTIONAL URIDYLYLTRANSFERASE_URIDYLYL-REMOVING ENZYME"/>
    <property type="match status" value="1"/>
</dbReference>
<dbReference type="SMART" id="SM00471">
    <property type="entry name" value="HDc"/>
    <property type="match status" value="1"/>
</dbReference>
<dbReference type="InterPro" id="IPR043519">
    <property type="entry name" value="NT_sf"/>
</dbReference>
<dbReference type="EC" id="3.1.4.-" evidence="7"/>
<reference evidence="10 11" key="1">
    <citation type="journal article" date="2018" name="Int. J. Syst. Evol. Microbiol.">
        <title>Uliginosibacterium sediminicola sp. nov., isolated from freshwater sediment.</title>
        <authorList>
            <person name="Hwang W.M."/>
            <person name="Kim S.M."/>
            <person name="Kang K."/>
            <person name="Ahn T.Y."/>
        </authorList>
    </citation>
    <scope>NUCLEOTIDE SEQUENCE [LARGE SCALE GENOMIC DNA]</scope>
    <source>
        <strain evidence="10 11">M1-21</strain>
    </source>
</reference>
<evidence type="ECO:0000256" key="1">
    <source>
        <dbReference type="ARBA" id="ARBA00022679"/>
    </source>
</evidence>
<dbReference type="Gene3D" id="3.30.70.260">
    <property type="match status" value="1"/>
</dbReference>
<dbReference type="SUPFAM" id="SSF81301">
    <property type="entry name" value="Nucleotidyltransferase"/>
    <property type="match status" value="1"/>
</dbReference>
<comment type="catalytic activity">
    <reaction evidence="7">
        <text>[protein-PII]-L-tyrosine + UTP = [protein-PII]-uridylyl-L-tyrosine + diphosphate</text>
        <dbReference type="Rhea" id="RHEA:13673"/>
        <dbReference type="Rhea" id="RHEA-COMP:12147"/>
        <dbReference type="Rhea" id="RHEA-COMP:12148"/>
        <dbReference type="ChEBI" id="CHEBI:33019"/>
        <dbReference type="ChEBI" id="CHEBI:46398"/>
        <dbReference type="ChEBI" id="CHEBI:46858"/>
        <dbReference type="ChEBI" id="CHEBI:90602"/>
        <dbReference type="EC" id="2.7.7.59"/>
    </reaction>
</comment>
<dbReference type="PROSITE" id="PS51831">
    <property type="entry name" value="HD"/>
    <property type="match status" value="1"/>
</dbReference>
<accession>A0ABU9YVR7</accession>